<evidence type="ECO:0000313" key="1">
    <source>
        <dbReference type="EMBL" id="VAW94886.1"/>
    </source>
</evidence>
<proteinExistence type="predicted"/>
<gene>
    <name evidence="1" type="ORF">MNBD_GAMMA21-2565</name>
</gene>
<dbReference type="Pfam" id="PF02566">
    <property type="entry name" value="OsmC"/>
    <property type="match status" value="1"/>
</dbReference>
<dbReference type="PANTHER" id="PTHR34352:SF1">
    <property type="entry name" value="PROTEIN YHFA"/>
    <property type="match status" value="1"/>
</dbReference>
<dbReference type="AlphaFoldDB" id="A0A3B1AQD0"/>
<dbReference type="Gene3D" id="2.20.25.10">
    <property type="match status" value="1"/>
</dbReference>
<dbReference type="InterPro" id="IPR003718">
    <property type="entry name" value="OsmC/Ohr_fam"/>
</dbReference>
<accession>A0A3B1AQD0</accession>
<dbReference type="InterPro" id="IPR036102">
    <property type="entry name" value="OsmC/Ohrsf"/>
</dbReference>
<name>A0A3B1AQD0_9ZZZZ</name>
<reference evidence="1" key="1">
    <citation type="submission" date="2018-06" db="EMBL/GenBank/DDBJ databases">
        <authorList>
            <person name="Zhirakovskaya E."/>
        </authorList>
    </citation>
    <scope>NUCLEOTIDE SEQUENCE</scope>
</reference>
<dbReference type="InterPro" id="IPR015946">
    <property type="entry name" value="KH_dom-like_a/b"/>
</dbReference>
<dbReference type="PANTHER" id="PTHR34352">
    <property type="entry name" value="PROTEIN YHFA"/>
    <property type="match status" value="1"/>
</dbReference>
<organism evidence="1">
    <name type="scientific">hydrothermal vent metagenome</name>
    <dbReference type="NCBI Taxonomy" id="652676"/>
    <lineage>
        <taxon>unclassified sequences</taxon>
        <taxon>metagenomes</taxon>
        <taxon>ecological metagenomes</taxon>
    </lineage>
</organism>
<dbReference type="Gene3D" id="3.30.300.20">
    <property type="match status" value="1"/>
</dbReference>
<protein>
    <submittedName>
        <fullName evidence="1">Protein YhfA</fullName>
    </submittedName>
</protein>
<sequence length="142" mass="15475">MKAQVKWQGAAKFEGLTETGHVITMDGAQEFGGENQGARPMELLLIGMGGCSAFDVVLILKKSRQDIVDCVVDIDSERADSEPKVFTKIHAHFTVSGRGLSEKHVARAVQLSAEKYCSASIMLGKTAEMTHDFEIIEVDSFV</sequence>
<dbReference type="EMBL" id="UOFR01000030">
    <property type="protein sequence ID" value="VAW94886.1"/>
    <property type="molecule type" value="Genomic_DNA"/>
</dbReference>
<dbReference type="SUPFAM" id="SSF82784">
    <property type="entry name" value="OsmC-like"/>
    <property type="match status" value="1"/>
</dbReference>
<dbReference type="NCBIfam" id="NF008009">
    <property type="entry name" value="PRK10738.1"/>
    <property type="match status" value="1"/>
</dbReference>